<comment type="similarity">
    <text evidence="1 7">Belongs to the thiolase-like superfamily. Thiolase family.</text>
</comment>
<evidence type="ECO:0000313" key="10">
    <source>
        <dbReference type="EMBL" id="EIT87281.1"/>
    </source>
</evidence>
<dbReference type="RefSeq" id="WP_007200273.1">
    <property type="nucleotide sequence ID" value="NZ_AKKV01000007.1"/>
</dbReference>
<dbReference type="Pfam" id="PF02803">
    <property type="entry name" value="Thiolase_C"/>
    <property type="match status" value="1"/>
</dbReference>
<dbReference type="PATRIC" id="fig|1196324.3.peg.165"/>
<dbReference type="InterPro" id="IPR020610">
    <property type="entry name" value="Thiolase_AS"/>
</dbReference>
<feature type="domain" description="Thiolase C-terminal" evidence="9">
    <location>
        <begin position="268"/>
        <end position="388"/>
    </location>
</feature>
<dbReference type="InterPro" id="IPR016039">
    <property type="entry name" value="Thiolase-like"/>
</dbReference>
<evidence type="ECO:0000256" key="1">
    <source>
        <dbReference type="ARBA" id="ARBA00010982"/>
    </source>
</evidence>
<dbReference type="GO" id="GO:0006635">
    <property type="term" value="P:fatty acid beta-oxidation"/>
    <property type="evidence" value="ECO:0007669"/>
    <property type="project" value="TreeGrafter"/>
</dbReference>
<feature type="active site" description="Proton acceptor" evidence="6">
    <location>
        <position position="346"/>
    </location>
</feature>
<evidence type="ECO:0000256" key="3">
    <source>
        <dbReference type="ARBA" id="ARBA00022679"/>
    </source>
</evidence>
<dbReference type="eggNOG" id="COG0183">
    <property type="taxonomic scope" value="Bacteria"/>
</dbReference>
<evidence type="ECO:0000259" key="9">
    <source>
        <dbReference type="Pfam" id="PF02803"/>
    </source>
</evidence>
<evidence type="ECO:0000256" key="6">
    <source>
        <dbReference type="PIRSR" id="PIRSR000429-1"/>
    </source>
</evidence>
<dbReference type="Pfam" id="PF00108">
    <property type="entry name" value="Thiolase_N"/>
    <property type="match status" value="1"/>
</dbReference>
<dbReference type="FunFam" id="3.40.47.10:FF:000010">
    <property type="entry name" value="Acetyl-CoA acetyltransferase (Thiolase)"/>
    <property type="match status" value="1"/>
</dbReference>
<name>I8J648_9BACL</name>
<dbReference type="Gene3D" id="3.40.47.10">
    <property type="match status" value="2"/>
</dbReference>
<dbReference type="PIRSF" id="PIRSF000429">
    <property type="entry name" value="Ac-CoA_Ac_transf"/>
    <property type="match status" value="1"/>
</dbReference>
<feature type="active site" description="Proton acceptor" evidence="6">
    <location>
        <position position="376"/>
    </location>
</feature>
<comment type="caution">
    <text evidence="10">The sequence shown here is derived from an EMBL/GenBank/DDBJ whole genome shotgun (WGS) entry which is preliminary data.</text>
</comment>
<gene>
    <name evidence="10" type="ORF">A374_00834</name>
</gene>
<sequence length="390" mass="41276">MSSVYLVDGARTGFGSFGGSLKDVAPVELGLVTAEAALKKAGIEPTQVQDVVYGNVIHASTNAAYIARHTALKAGVPVEVPALLVNRLCGSGLQAVISSAQQLVSEGNNYALCGGIENMSMSPHATYTQRFSGPKMGTLALEDMLLHTLTDQYIGVPMGITAEALADQYQITRQQQDEFALLSHQRAAAATAAGRLEEEMISVPLGKKGSFCQDERIKEDSSLEQLGSLRASFKKEGTVTAGNASGINDGAVSLILAHEQMIRTSHVKPLARIVNWSVCGVDPGRMGLGPVPAITNVLQKSGLTSEDIDLFEINEAFAVQYLAVEKELQLNREKTNVNGGAIALGHPVGASGSRLLLTLAYELKRRDKRYGIASLCIGGGQGIAMLIENV</sequence>
<dbReference type="PANTHER" id="PTHR18919">
    <property type="entry name" value="ACETYL-COA C-ACYLTRANSFERASE"/>
    <property type="match status" value="1"/>
</dbReference>
<dbReference type="GO" id="GO:0003985">
    <property type="term" value="F:acetyl-CoA C-acetyltransferase activity"/>
    <property type="evidence" value="ECO:0007669"/>
    <property type="project" value="UniProtKB-EC"/>
</dbReference>
<dbReference type="PANTHER" id="PTHR18919:SF107">
    <property type="entry name" value="ACETYL-COA ACETYLTRANSFERASE, CYTOSOLIC"/>
    <property type="match status" value="1"/>
</dbReference>
<feature type="domain" description="Thiolase N-terminal" evidence="8">
    <location>
        <begin position="4"/>
        <end position="259"/>
    </location>
</feature>
<dbReference type="NCBIfam" id="TIGR01930">
    <property type="entry name" value="AcCoA-C-Actrans"/>
    <property type="match status" value="1"/>
</dbReference>
<keyword evidence="11" id="KW-1185">Reference proteome</keyword>
<dbReference type="InterPro" id="IPR020617">
    <property type="entry name" value="Thiolase_C"/>
</dbReference>
<dbReference type="SUPFAM" id="SSF53901">
    <property type="entry name" value="Thiolase-like"/>
    <property type="match status" value="2"/>
</dbReference>
<dbReference type="PROSITE" id="PS00099">
    <property type="entry name" value="THIOLASE_3"/>
    <property type="match status" value="1"/>
</dbReference>
<evidence type="ECO:0000256" key="2">
    <source>
        <dbReference type="ARBA" id="ARBA00012705"/>
    </source>
</evidence>
<dbReference type="CDD" id="cd00751">
    <property type="entry name" value="thiolase"/>
    <property type="match status" value="1"/>
</dbReference>
<organism evidence="10 11">
    <name type="scientific">Fictibacillus macauensis ZFHKF-1</name>
    <dbReference type="NCBI Taxonomy" id="1196324"/>
    <lineage>
        <taxon>Bacteria</taxon>
        <taxon>Bacillati</taxon>
        <taxon>Bacillota</taxon>
        <taxon>Bacilli</taxon>
        <taxon>Bacillales</taxon>
        <taxon>Fictibacillaceae</taxon>
        <taxon>Fictibacillus</taxon>
    </lineage>
</organism>
<proteinExistence type="inferred from homology"/>
<dbReference type="InterPro" id="IPR020616">
    <property type="entry name" value="Thiolase_N"/>
</dbReference>
<dbReference type="InterPro" id="IPR020615">
    <property type="entry name" value="Thiolase_acyl_enz_int_AS"/>
</dbReference>
<dbReference type="InterPro" id="IPR002155">
    <property type="entry name" value="Thiolase"/>
</dbReference>
<evidence type="ECO:0000256" key="7">
    <source>
        <dbReference type="RuleBase" id="RU003557"/>
    </source>
</evidence>
<dbReference type="EC" id="2.3.1.9" evidence="2"/>
<keyword evidence="3 7" id="KW-0808">Transferase</keyword>
<dbReference type="Proteomes" id="UP000004080">
    <property type="component" value="Unassembled WGS sequence"/>
</dbReference>
<keyword evidence="4 7" id="KW-0012">Acyltransferase</keyword>
<dbReference type="AlphaFoldDB" id="I8J648"/>
<evidence type="ECO:0000313" key="11">
    <source>
        <dbReference type="Proteomes" id="UP000004080"/>
    </source>
</evidence>
<reference evidence="10 11" key="1">
    <citation type="journal article" date="2012" name="J. Bacteriol.">
        <title>Genome of Bacillus macauensis ZFHKF-1, a Long-Chain-Forming Bacterium.</title>
        <authorList>
            <person name="Cai L."/>
            <person name="Zhang T."/>
        </authorList>
    </citation>
    <scope>NUCLEOTIDE SEQUENCE [LARGE SCALE GENOMIC DNA]</scope>
    <source>
        <strain evidence="10 11">ZFHKF-1</strain>
    </source>
</reference>
<protein>
    <recommendedName>
        <fullName evidence="2">acetyl-CoA C-acetyltransferase</fullName>
        <ecNumber evidence="2">2.3.1.9</ecNumber>
    </recommendedName>
    <alternativeName>
        <fullName evidence="5">Acetoacetyl-CoA thiolase</fullName>
    </alternativeName>
</protein>
<evidence type="ECO:0000256" key="5">
    <source>
        <dbReference type="ARBA" id="ARBA00030755"/>
    </source>
</evidence>
<evidence type="ECO:0000256" key="4">
    <source>
        <dbReference type="ARBA" id="ARBA00023315"/>
    </source>
</evidence>
<dbReference type="EMBL" id="AKKV01000007">
    <property type="protein sequence ID" value="EIT87281.1"/>
    <property type="molecule type" value="Genomic_DNA"/>
</dbReference>
<accession>I8J648</accession>
<dbReference type="STRING" id="1196324.A374_00834"/>
<dbReference type="PROSITE" id="PS00098">
    <property type="entry name" value="THIOLASE_1"/>
    <property type="match status" value="1"/>
</dbReference>
<dbReference type="PROSITE" id="PS00737">
    <property type="entry name" value="THIOLASE_2"/>
    <property type="match status" value="1"/>
</dbReference>
<dbReference type="OrthoDB" id="9764892at2"/>
<evidence type="ECO:0000259" key="8">
    <source>
        <dbReference type="Pfam" id="PF00108"/>
    </source>
</evidence>
<dbReference type="InterPro" id="IPR020613">
    <property type="entry name" value="Thiolase_CS"/>
</dbReference>
<feature type="active site" description="Acyl-thioester intermediate" evidence="6">
    <location>
        <position position="89"/>
    </location>
</feature>